<dbReference type="KEGG" id="spu:594408"/>
<dbReference type="OMA" id="GMEHAED"/>
<reference evidence="9" key="2">
    <citation type="submission" date="2021-01" db="UniProtKB">
        <authorList>
            <consortium name="EnsemblMetazoa"/>
        </authorList>
    </citation>
    <scope>IDENTIFICATION</scope>
</reference>
<proteinExistence type="predicted"/>
<dbReference type="PROSITE" id="PS51462">
    <property type="entry name" value="NUDIX"/>
    <property type="match status" value="1"/>
</dbReference>
<name>A0A7M7NXL2_STRPU</name>
<dbReference type="SUPFAM" id="SSF55811">
    <property type="entry name" value="Nudix"/>
    <property type="match status" value="1"/>
</dbReference>
<protein>
    <recommendedName>
        <fullName evidence="8">Nudix hydrolase domain-containing protein</fullName>
    </recommendedName>
</protein>
<feature type="domain" description="Nudix hydrolase" evidence="8">
    <location>
        <begin position="142"/>
        <end position="279"/>
    </location>
</feature>
<dbReference type="RefSeq" id="XP_030842488.1">
    <property type="nucleotide sequence ID" value="XM_030986628.1"/>
</dbReference>
<accession>A0A7M7NXL2</accession>
<feature type="compositionally biased region" description="Polar residues" evidence="7">
    <location>
        <begin position="92"/>
        <end position="102"/>
    </location>
</feature>
<dbReference type="PANTHER" id="PTHR12992:SF11">
    <property type="entry name" value="MITOCHONDRIAL COENZYME A DIPHOSPHATASE NUDT8"/>
    <property type="match status" value="1"/>
</dbReference>
<organism evidence="9 10">
    <name type="scientific">Strongylocentrotus purpuratus</name>
    <name type="common">Purple sea urchin</name>
    <dbReference type="NCBI Taxonomy" id="7668"/>
    <lineage>
        <taxon>Eukaryota</taxon>
        <taxon>Metazoa</taxon>
        <taxon>Echinodermata</taxon>
        <taxon>Eleutherozoa</taxon>
        <taxon>Echinozoa</taxon>
        <taxon>Echinoidea</taxon>
        <taxon>Euechinoidea</taxon>
        <taxon>Echinacea</taxon>
        <taxon>Camarodonta</taxon>
        <taxon>Echinidea</taxon>
        <taxon>Strongylocentrotidae</taxon>
        <taxon>Strongylocentrotus</taxon>
    </lineage>
</organism>
<dbReference type="EnsemblMetazoa" id="XM_030986628">
    <property type="protein sequence ID" value="XP_030842488"/>
    <property type="gene ID" value="LOC594408"/>
</dbReference>
<dbReference type="EnsemblMetazoa" id="XM_030986627">
    <property type="protein sequence ID" value="XP_030842487"/>
    <property type="gene ID" value="LOC594408"/>
</dbReference>
<dbReference type="GO" id="GO:0010945">
    <property type="term" value="F:coenzyme A diphosphatase activity"/>
    <property type="evidence" value="ECO:0007669"/>
    <property type="project" value="InterPro"/>
</dbReference>
<keyword evidence="4" id="KW-0378">Hydrolase</keyword>
<keyword evidence="3" id="KW-0479">Metal-binding</keyword>
<keyword evidence="6" id="KW-0464">Manganese</keyword>
<evidence type="ECO:0000256" key="4">
    <source>
        <dbReference type="ARBA" id="ARBA00022801"/>
    </source>
</evidence>
<evidence type="ECO:0000313" key="9">
    <source>
        <dbReference type="EnsemblMetazoa" id="XP_030842488"/>
    </source>
</evidence>
<evidence type="ECO:0000256" key="7">
    <source>
        <dbReference type="SAM" id="MobiDB-lite"/>
    </source>
</evidence>
<evidence type="ECO:0000256" key="3">
    <source>
        <dbReference type="ARBA" id="ARBA00022723"/>
    </source>
</evidence>
<sequence>MPLCFFPKLTQRASIWSICARQMNCRTGGLQRQSSIIFTCSSPVSHAANRKILPDCHLRHPPLHSVVQRMCGPSYTHGDVVELLKTGVSDTQPARLGSTSGMSGAKTPSLGDAFSVENKERVMSSLSSKLRTLRRFYTKDVKQRGAVVVPLCSVNGEPCILFTLRTRTLKDHSGEVSFPGGKMDPTDGDVCYTALRELQEELGINPETVEVWGNLAPVGRERITVVPIIGHLGEIDIQSLKYNPDEVASVFVMTLSHLCRPACQAYTVFEPHQYSGQPMAALPVFLGGEHRVWGLTAYILDLALQAIVPDHYRSLLSQVKKEQAASS</sequence>
<evidence type="ECO:0000256" key="2">
    <source>
        <dbReference type="ARBA" id="ARBA00001946"/>
    </source>
</evidence>
<dbReference type="PANTHER" id="PTHR12992">
    <property type="entry name" value="NUDIX HYDROLASE"/>
    <property type="match status" value="1"/>
</dbReference>
<dbReference type="Proteomes" id="UP000007110">
    <property type="component" value="Unassembled WGS sequence"/>
</dbReference>
<dbReference type="CDD" id="cd03426">
    <property type="entry name" value="NUDIX_CoAse_Nudt7"/>
    <property type="match status" value="1"/>
</dbReference>
<reference evidence="10" key="1">
    <citation type="submission" date="2015-02" db="EMBL/GenBank/DDBJ databases">
        <title>Genome sequencing for Strongylocentrotus purpuratus.</title>
        <authorList>
            <person name="Murali S."/>
            <person name="Liu Y."/>
            <person name="Vee V."/>
            <person name="English A."/>
            <person name="Wang M."/>
            <person name="Skinner E."/>
            <person name="Han Y."/>
            <person name="Muzny D.M."/>
            <person name="Worley K.C."/>
            <person name="Gibbs R.A."/>
        </authorList>
    </citation>
    <scope>NUCLEOTIDE SEQUENCE</scope>
</reference>
<evidence type="ECO:0000256" key="5">
    <source>
        <dbReference type="ARBA" id="ARBA00022842"/>
    </source>
</evidence>
<dbReference type="InterPro" id="IPR015797">
    <property type="entry name" value="NUDIX_hydrolase-like_dom_sf"/>
</dbReference>
<dbReference type="GeneID" id="594408"/>
<keyword evidence="10" id="KW-1185">Reference proteome</keyword>
<evidence type="ECO:0000256" key="1">
    <source>
        <dbReference type="ARBA" id="ARBA00001936"/>
    </source>
</evidence>
<evidence type="ECO:0000256" key="6">
    <source>
        <dbReference type="ARBA" id="ARBA00023211"/>
    </source>
</evidence>
<comment type="cofactor">
    <cofactor evidence="1">
        <name>Mn(2+)</name>
        <dbReference type="ChEBI" id="CHEBI:29035"/>
    </cofactor>
</comment>
<dbReference type="InterPro" id="IPR045121">
    <property type="entry name" value="CoAse"/>
</dbReference>
<feature type="region of interest" description="Disordered" evidence="7">
    <location>
        <begin position="92"/>
        <end position="111"/>
    </location>
</feature>
<dbReference type="InterPro" id="IPR000086">
    <property type="entry name" value="NUDIX_hydrolase_dom"/>
</dbReference>
<dbReference type="InParanoid" id="A0A7M7NXL2"/>
<dbReference type="AlphaFoldDB" id="A0A7M7NXL2"/>
<dbReference type="Gene3D" id="3.90.79.10">
    <property type="entry name" value="Nucleoside Triphosphate Pyrophosphohydrolase"/>
    <property type="match status" value="1"/>
</dbReference>
<dbReference type="RefSeq" id="XP_030842487.1">
    <property type="nucleotide sequence ID" value="XM_030986627.1"/>
</dbReference>
<dbReference type="Pfam" id="PF00293">
    <property type="entry name" value="NUDIX"/>
    <property type="match status" value="1"/>
</dbReference>
<evidence type="ECO:0000259" key="8">
    <source>
        <dbReference type="PROSITE" id="PS51462"/>
    </source>
</evidence>
<evidence type="ECO:0000313" key="10">
    <source>
        <dbReference type="Proteomes" id="UP000007110"/>
    </source>
</evidence>
<dbReference type="OrthoDB" id="10262892at2759"/>
<comment type="cofactor">
    <cofactor evidence="2">
        <name>Mg(2+)</name>
        <dbReference type="ChEBI" id="CHEBI:18420"/>
    </cofactor>
</comment>
<dbReference type="GO" id="GO:0046872">
    <property type="term" value="F:metal ion binding"/>
    <property type="evidence" value="ECO:0007669"/>
    <property type="project" value="UniProtKB-KW"/>
</dbReference>
<keyword evidence="5" id="KW-0460">Magnesium</keyword>